<dbReference type="InterPro" id="IPR008964">
    <property type="entry name" value="Invasin/intimin_cell_adhesion"/>
</dbReference>
<dbReference type="RefSeq" id="WP_140603223.1">
    <property type="nucleotide sequence ID" value="NZ_SAWY01000020.1"/>
</dbReference>
<protein>
    <recommendedName>
        <fullName evidence="2">BIG2 domain-containing protein</fullName>
    </recommendedName>
</protein>
<dbReference type="Proteomes" id="UP000315303">
    <property type="component" value="Unassembled WGS sequence"/>
</dbReference>
<dbReference type="Gene3D" id="2.60.40.1080">
    <property type="match status" value="2"/>
</dbReference>
<feature type="signal peptide" evidence="1">
    <location>
        <begin position="1"/>
        <end position="25"/>
    </location>
</feature>
<comment type="caution">
    <text evidence="3">The sequence shown here is derived from an EMBL/GenBank/DDBJ whole genome shotgun (WGS) entry which is preliminary data.</text>
</comment>
<evidence type="ECO:0000259" key="2">
    <source>
        <dbReference type="SMART" id="SM00635"/>
    </source>
</evidence>
<dbReference type="SUPFAM" id="SSF49373">
    <property type="entry name" value="Invasin/intimin cell-adhesion fragments"/>
    <property type="match status" value="1"/>
</dbReference>
<name>A0A502KXA5_9GAMM</name>
<gene>
    <name evidence="3" type="ORF">EPA86_09565</name>
</gene>
<evidence type="ECO:0000313" key="4">
    <source>
        <dbReference type="Proteomes" id="UP000315303"/>
    </source>
</evidence>
<proteinExistence type="predicted"/>
<dbReference type="Pfam" id="PF02368">
    <property type="entry name" value="Big_2"/>
    <property type="match status" value="1"/>
</dbReference>
<organism evidence="3 4">
    <name type="scientific">Litorilituus lipolyticus</name>
    <dbReference type="NCBI Taxonomy" id="2491017"/>
    <lineage>
        <taxon>Bacteria</taxon>
        <taxon>Pseudomonadati</taxon>
        <taxon>Pseudomonadota</taxon>
        <taxon>Gammaproteobacteria</taxon>
        <taxon>Alteromonadales</taxon>
        <taxon>Colwelliaceae</taxon>
        <taxon>Litorilituus</taxon>
    </lineage>
</organism>
<evidence type="ECO:0000313" key="3">
    <source>
        <dbReference type="EMBL" id="TPH15059.1"/>
    </source>
</evidence>
<evidence type="ECO:0000256" key="1">
    <source>
        <dbReference type="SAM" id="SignalP"/>
    </source>
</evidence>
<accession>A0A502KXA5</accession>
<dbReference type="PROSITE" id="PS51257">
    <property type="entry name" value="PROKAR_LIPOPROTEIN"/>
    <property type="match status" value="1"/>
</dbReference>
<keyword evidence="4" id="KW-1185">Reference proteome</keyword>
<keyword evidence="1" id="KW-0732">Signal</keyword>
<feature type="domain" description="BIG2" evidence="2">
    <location>
        <begin position="51"/>
        <end position="137"/>
    </location>
</feature>
<dbReference type="AlphaFoldDB" id="A0A502KXA5"/>
<dbReference type="InterPro" id="IPR003343">
    <property type="entry name" value="Big_2"/>
</dbReference>
<dbReference type="OrthoDB" id="6224875at2"/>
<dbReference type="SMART" id="SM00635">
    <property type="entry name" value="BID_2"/>
    <property type="match status" value="1"/>
</dbReference>
<feature type="chain" id="PRO_5021251966" description="BIG2 domain-containing protein" evidence="1">
    <location>
        <begin position="26"/>
        <end position="431"/>
    </location>
</feature>
<reference evidence="3 4" key="1">
    <citation type="submission" date="2019-01" db="EMBL/GenBank/DDBJ databases">
        <title>Litorilituus lipolytica sp. nov., isolated from intertidal sand of the Yellow Sea in China.</title>
        <authorList>
            <person name="Liu A."/>
        </authorList>
    </citation>
    <scope>NUCLEOTIDE SEQUENCE [LARGE SCALE GENOMIC DNA]</scope>
    <source>
        <strain evidence="3 4">RZ04</strain>
    </source>
</reference>
<sequence>MFKHINFPRQSALIALCLSGFLLTACDTDSTDSAELARAVELERLRATGEIIETVTIHGGQTRLIESETHQLSATGVDSNGDTRDVTDELEWTSSDETIAKVNSKGLVTAVANSTVNQGLVTITGTTINGMFNDTELSVSDVAASAIELKQKSPETGNIFTCIDASVDSNVTYEDGYISLNTVRGMSFSVDDMTTAKIDDKGNIFTSSAEIENTIVTASIGEISDQLSVTADPSSLNTLAILRNDEEINLISLDVGDRLSFNAQATLLSEVSEESFDIDNSVAWQSGNATVFGITADGENKGTILGLKPGITTLSALCGGKKISATVNVSGEADLDELQINDGEANITISKNTTLDLTLLAKYTSETASSLNVTEFTQWSLNGSELVHAELIKQGTSNSTYQLTTAKDVTGTLIVSAIYDGNTVSVIITIE</sequence>
<dbReference type="EMBL" id="SAWY01000020">
    <property type="protein sequence ID" value="TPH15059.1"/>
    <property type="molecule type" value="Genomic_DNA"/>
</dbReference>